<evidence type="ECO:0000313" key="3">
    <source>
        <dbReference type="EMBL" id="KAH7963411.1"/>
    </source>
</evidence>
<keyword evidence="2" id="KW-0812">Transmembrane</keyword>
<dbReference type="AlphaFoldDB" id="A0A9D4Q2Y0"/>
<sequence length="361" mass="39117">MQARSERGLEPSSTQVSPVRDARSSSIVSSLPDTTSIKSRTSPASDGSGAELSAVLVDSVGDRPRRSLLHLSLTSTVGIFALVAIASFAFSVLRAGSTAFQEDLGAMAATESEEAVLVNGVPLVDEPSPAPRPQVKYGFEDEPVHWKVSSVAELDLGAGTEKGSKPQCGQFQFSFCSERKGGGAYFDPTLASCIPVSPELVYVCNRSPNRFSSLQECRRSCVEPVRPHRRCMATPVFSLCDRELTRSWWFSNGTQCEEWHFPLGLCPAQKSSVFSSARQCSDSCLRPRDKLHCCHKPEPHVCTLGQLKYPYFAAVGYDGCFRCLEATASALTGYQCLIGANRFDTIDACNSTCVDDSGDHE</sequence>
<evidence type="ECO:0000313" key="4">
    <source>
        <dbReference type="Proteomes" id="UP000821837"/>
    </source>
</evidence>
<evidence type="ECO:0000256" key="2">
    <source>
        <dbReference type="SAM" id="Phobius"/>
    </source>
</evidence>
<evidence type="ECO:0000256" key="1">
    <source>
        <dbReference type="SAM" id="MobiDB-lite"/>
    </source>
</evidence>
<organism evidence="3 4">
    <name type="scientific">Rhipicephalus sanguineus</name>
    <name type="common">Brown dog tick</name>
    <name type="synonym">Ixodes sanguineus</name>
    <dbReference type="NCBI Taxonomy" id="34632"/>
    <lineage>
        <taxon>Eukaryota</taxon>
        <taxon>Metazoa</taxon>
        <taxon>Ecdysozoa</taxon>
        <taxon>Arthropoda</taxon>
        <taxon>Chelicerata</taxon>
        <taxon>Arachnida</taxon>
        <taxon>Acari</taxon>
        <taxon>Parasitiformes</taxon>
        <taxon>Ixodida</taxon>
        <taxon>Ixodoidea</taxon>
        <taxon>Ixodidae</taxon>
        <taxon>Rhipicephalinae</taxon>
        <taxon>Rhipicephalus</taxon>
        <taxon>Rhipicephalus</taxon>
    </lineage>
</organism>
<dbReference type="EMBL" id="JABSTV010001249">
    <property type="protein sequence ID" value="KAH7963411.1"/>
    <property type="molecule type" value="Genomic_DNA"/>
</dbReference>
<proteinExistence type="predicted"/>
<dbReference type="Proteomes" id="UP000821837">
    <property type="component" value="Chromosome 3"/>
</dbReference>
<dbReference type="OrthoDB" id="6496017at2759"/>
<gene>
    <name evidence="3" type="ORF">HPB52_020997</name>
</gene>
<reference evidence="3" key="2">
    <citation type="submission" date="2021-09" db="EMBL/GenBank/DDBJ databases">
        <authorList>
            <person name="Jia N."/>
            <person name="Wang J."/>
            <person name="Shi W."/>
            <person name="Du L."/>
            <person name="Sun Y."/>
            <person name="Zhan W."/>
            <person name="Jiang J."/>
            <person name="Wang Q."/>
            <person name="Zhang B."/>
            <person name="Ji P."/>
            <person name="Sakyi L.B."/>
            <person name="Cui X."/>
            <person name="Yuan T."/>
            <person name="Jiang B."/>
            <person name="Yang W."/>
            <person name="Lam T.T.-Y."/>
            <person name="Chang Q."/>
            <person name="Ding S."/>
            <person name="Wang X."/>
            <person name="Zhu J."/>
            <person name="Ruan X."/>
            <person name="Zhao L."/>
            <person name="Wei J."/>
            <person name="Que T."/>
            <person name="Du C."/>
            <person name="Cheng J."/>
            <person name="Dai P."/>
            <person name="Han X."/>
            <person name="Huang E."/>
            <person name="Gao Y."/>
            <person name="Liu J."/>
            <person name="Shao H."/>
            <person name="Ye R."/>
            <person name="Li L."/>
            <person name="Wei W."/>
            <person name="Wang X."/>
            <person name="Wang C."/>
            <person name="Huo Q."/>
            <person name="Li W."/>
            <person name="Guo W."/>
            <person name="Chen H."/>
            <person name="Chen S."/>
            <person name="Zhou L."/>
            <person name="Zhou L."/>
            <person name="Ni X."/>
            <person name="Tian J."/>
            <person name="Zhou Y."/>
            <person name="Sheng Y."/>
            <person name="Liu T."/>
            <person name="Pan Y."/>
            <person name="Xia L."/>
            <person name="Li J."/>
            <person name="Zhao F."/>
            <person name="Cao W."/>
        </authorList>
    </citation>
    <scope>NUCLEOTIDE SEQUENCE</scope>
    <source>
        <strain evidence="3">Rsan-2018</strain>
        <tissue evidence="3">Larvae</tissue>
    </source>
</reference>
<dbReference type="VEuPathDB" id="VectorBase:RSAN_058264"/>
<name>A0A9D4Q2Y0_RHISA</name>
<feature type="compositionally biased region" description="Polar residues" evidence="1">
    <location>
        <begin position="24"/>
        <end position="45"/>
    </location>
</feature>
<protein>
    <submittedName>
        <fullName evidence="3">Uncharacterized protein</fullName>
    </submittedName>
</protein>
<keyword evidence="2" id="KW-0472">Membrane</keyword>
<comment type="caution">
    <text evidence="3">The sequence shown here is derived from an EMBL/GenBank/DDBJ whole genome shotgun (WGS) entry which is preliminary data.</text>
</comment>
<feature type="region of interest" description="Disordered" evidence="1">
    <location>
        <begin position="1"/>
        <end position="49"/>
    </location>
</feature>
<keyword evidence="2" id="KW-1133">Transmembrane helix</keyword>
<accession>A0A9D4Q2Y0</accession>
<feature type="transmembrane region" description="Helical" evidence="2">
    <location>
        <begin position="68"/>
        <end position="93"/>
    </location>
</feature>
<reference evidence="3" key="1">
    <citation type="journal article" date="2020" name="Cell">
        <title>Large-Scale Comparative Analyses of Tick Genomes Elucidate Their Genetic Diversity and Vector Capacities.</title>
        <authorList>
            <consortium name="Tick Genome and Microbiome Consortium (TIGMIC)"/>
            <person name="Jia N."/>
            <person name="Wang J."/>
            <person name="Shi W."/>
            <person name="Du L."/>
            <person name="Sun Y."/>
            <person name="Zhan W."/>
            <person name="Jiang J.F."/>
            <person name="Wang Q."/>
            <person name="Zhang B."/>
            <person name="Ji P."/>
            <person name="Bell-Sakyi L."/>
            <person name="Cui X.M."/>
            <person name="Yuan T.T."/>
            <person name="Jiang B.G."/>
            <person name="Yang W.F."/>
            <person name="Lam T.T."/>
            <person name="Chang Q.C."/>
            <person name="Ding S.J."/>
            <person name="Wang X.J."/>
            <person name="Zhu J.G."/>
            <person name="Ruan X.D."/>
            <person name="Zhao L."/>
            <person name="Wei J.T."/>
            <person name="Ye R.Z."/>
            <person name="Que T.C."/>
            <person name="Du C.H."/>
            <person name="Zhou Y.H."/>
            <person name="Cheng J.X."/>
            <person name="Dai P.F."/>
            <person name="Guo W.B."/>
            <person name="Han X.H."/>
            <person name="Huang E.J."/>
            <person name="Li L.F."/>
            <person name="Wei W."/>
            <person name="Gao Y.C."/>
            <person name="Liu J.Z."/>
            <person name="Shao H.Z."/>
            <person name="Wang X."/>
            <person name="Wang C.C."/>
            <person name="Yang T.C."/>
            <person name="Huo Q.B."/>
            <person name="Li W."/>
            <person name="Chen H.Y."/>
            <person name="Chen S.E."/>
            <person name="Zhou L.G."/>
            <person name="Ni X.B."/>
            <person name="Tian J.H."/>
            <person name="Sheng Y."/>
            <person name="Liu T."/>
            <person name="Pan Y.S."/>
            <person name="Xia L.Y."/>
            <person name="Li J."/>
            <person name="Zhao F."/>
            <person name="Cao W.C."/>
        </authorList>
    </citation>
    <scope>NUCLEOTIDE SEQUENCE</scope>
    <source>
        <strain evidence="3">Rsan-2018</strain>
    </source>
</reference>
<keyword evidence="4" id="KW-1185">Reference proteome</keyword>